<dbReference type="STRING" id="390270.SAMN04488005_0272"/>
<dbReference type="Proteomes" id="UP000199478">
    <property type="component" value="Unassembled WGS sequence"/>
</dbReference>
<feature type="domain" description="NADP-dependent oxidoreductase" evidence="1">
    <location>
        <begin position="22"/>
        <end position="328"/>
    </location>
</feature>
<protein>
    <submittedName>
        <fullName evidence="2">D-threo-aldose 1-dehydrogenase</fullName>
    </submittedName>
</protein>
<dbReference type="GO" id="GO:0016491">
    <property type="term" value="F:oxidoreductase activity"/>
    <property type="evidence" value="ECO:0007669"/>
    <property type="project" value="InterPro"/>
</dbReference>
<dbReference type="PANTHER" id="PTHR42686">
    <property type="entry name" value="GH17980P-RELATED"/>
    <property type="match status" value="1"/>
</dbReference>
<gene>
    <name evidence="2" type="ORF">SAMN04488005_0272</name>
</gene>
<dbReference type="InterPro" id="IPR036812">
    <property type="entry name" value="NAD(P)_OxRdtase_dom_sf"/>
</dbReference>
<organism evidence="2 3">
    <name type="scientific">Yoonia tamlensis</name>
    <dbReference type="NCBI Taxonomy" id="390270"/>
    <lineage>
        <taxon>Bacteria</taxon>
        <taxon>Pseudomonadati</taxon>
        <taxon>Pseudomonadota</taxon>
        <taxon>Alphaproteobacteria</taxon>
        <taxon>Rhodobacterales</taxon>
        <taxon>Paracoccaceae</taxon>
        <taxon>Yoonia</taxon>
    </lineage>
</organism>
<proteinExistence type="predicted"/>
<evidence type="ECO:0000313" key="2">
    <source>
        <dbReference type="EMBL" id="SFR32234.1"/>
    </source>
</evidence>
<accession>A0A1I6FQT2</accession>
<dbReference type="AlphaFoldDB" id="A0A1I6FQT2"/>
<dbReference type="InterPro" id="IPR020471">
    <property type="entry name" value="AKR"/>
</dbReference>
<evidence type="ECO:0000313" key="3">
    <source>
        <dbReference type="Proteomes" id="UP000199478"/>
    </source>
</evidence>
<dbReference type="SUPFAM" id="SSF51430">
    <property type="entry name" value="NAD(P)-linked oxidoreductase"/>
    <property type="match status" value="1"/>
</dbReference>
<dbReference type="GO" id="GO:0005829">
    <property type="term" value="C:cytosol"/>
    <property type="evidence" value="ECO:0007669"/>
    <property type="project" value="TreeGrafter"/>
</dbReference>
<reference evidence="3" key="1">
    <citation type="submission" date="2016-10" db="EMBL/GenBank/DDBJ databases">
        <authorList>
            <person name="Varghese N."/>
            <person name="Submissions S."/>
        </authorList>
    </citation>
    <scope>NUCLEOTIDE SEQUENCE [LARGE SCALE GENOMIC DNA]</scope>
    <source>
        <strain evidence="3">DSM 26879</strain>
    </source>
</reference>
<keyword evidence="3" id="KW-1185">Reference proteome</keyword>
<evidence type="ECO:0000259" key="1">
    <source>
        <dbReference type="Pfam" id="PF00248"/>
    </source>
</evidence>
<dbReference type="InterPro" id="IPR023210">
    <property type="entry name" value="NADP_OxRdtase_dom"/>
</dbReference>
<sequence>MRVTQKNLLNHRTKTPVPLTAMGFGAASLGNLYRAMTDAQARETVDAALNAGVGYFDTAPFYGLGLSEERIGKALAPHKDVVISTKVGRLLHDCPPAQATPEMYVDVPSRKITFDYTYDGIMRSFASSLNRLGSARPQILLLHDIDAGTHGKEKSDAHLRDLFDRGGYAALSELRENGDIAAIGAGVNDWKICEQLLGEADFDCFLLAGRYTLLEQEALDSFLPLCEARDVGIILGGPYNSGILATGAVAGARYNYEPAPPHILAKVQSIADICAAHNVPLIAAALQFVMGHPAIRSVIPGAANPAEIASNLAVFQTAIPAGLWSDLKSAGLVRADAPCPKE</sequence>
<name>A0A1I6FQT2_9RHOB</name>
<dbReference type="RefSeq" id="WP_090195468.1">
    <property type="nucleotide sequence ID" value="NZ_FOYP01000001.1"/>
</dbReference>
<dbReference type="EMBL" id="FOYP01000001">
    <property type="protein sequence ID" value="SFR32234.1"/>
    <property type="molecule type" value="Genomic_DNA"/>
</dbReference>
<dbReference type="Pfam" id="PF00248">
    <property type="entry name" value="Aldo_ket_red"/>
    <property type="match status" value="1"/>
</dbReference>
<dbReference type="Gene3D" id="3.20.20.100">
    <property type="entry name" value="NADP-dependent oxidoreductase domain"/>
    <property type="match status" value="1"/>
</dbReference>
<dbReference type="OrthoDB" id="9768851at2"/>
<dbReference type="PANTHER" id="PTHR42686:SF1">
    <property type="entry name" value="GH17980P-RELATED"/>
    <property type="match status" value="1"/>
</dbReference>